<evidence type="ECO:0000256" key="6">
    <source>
        <dbReference type="ARBA" id="ARBA00023136"/>
    </source>
</evidence>
<accession>A0A380PS26</accession>
<dbReference type="RefSeq" id="WP_004712696.1">
    <property type="nucleotide sequence ID" value="NZ_CP023964.1"/>
</dbReference>
<keyword evidence="6 8" id="KW-0472">Membrane</keyword>
<feature type="transmembrane region" description="Helical" evidence="8">
    <location>
        <begin position="97"/>
        <end position="118"/>
    </location>
</feature>
<dbReference type="GO" id="GO:0005886">
    <property type="term" value="C:plasma membrane"/>
    <property type="evidence" value="ECO:0007669"/>
    <property type="project" value="UniProtKB-SubCell"/>
</dbReference>
<evidence type="ECO:0000256" key="4">
    <source>
        <dbReference type="ARBA" id="ARBA00022692"/>
    </source>
</evidence>
<feature type="transmembrane region" description="Helical" evidence="8">
    <location>
        <begin position="68"/>
        <end position="91"/>
    </location>
</feature>
<dbReference type="InterPro" id="IPR050638">
    <property type="entry name" value="AA-Vitamin_Transporters"/>
</dbReference>
<evidence type="ECO:0000256" key="2">
    <source>
        <dbReference type="ARBA" id="ARBA00009853"/>
    </source>
</evidence>
<feature type="transmembrane region" description="Helical" evidence="8">
    <location>
        <begin position="214"/>
        <end position="236"/>
    </location>
</feature>
<evidence type="ECO:0000256" key="5">
    <source>
        <dbReference type="ARBA" id="ARBA00022989"/>
    </source>
</evidence>
<evidence type="ECO:0000256" key="8">
    <source>
        <dbReference type="SAM" id="Phobius"/>
    </source>
</evidence>
<name>A0A380PS26_YERFR</name>
<evidence type="ECO:0000259" key="9">
    <source>
        <dbReference type="Pfam" id="PF00892"/>
    </source>
</evidence>
<dbReference type="PANTHER" id="PTHR32322">
    <property type="entry name" value="INNER MEMBRANE TRANSPORTER"/>
    <property type="match status" value="1"/>
</dbReference>
<dbReference type="AlphaFoldDB" id="A0A380PS26"/>
<dbReference type="Pfam" id="PF00892">
    <property type="entry name" value="EamA"/>
    <property type="match status" value="2"/>
</dbReference>
<protein>
    <recommendedName>
        <fullName evidence="7">Threonine/homoserine exporter RhtA</fullName>
    </recommendedName>
</protein>
<reference evidence="10 11" key="1">
    <citation type="submission" date="2018-06" db="EMBL/GenBank/DDBJ databases">
        <authorList>
            <consortium name="Pathogen Informatics"/>
            <person name="Doyle S."/>
        </authorList>
    </citation>
    <scope>NUCLEOTIDE SEQUENCE [LARGE SCALE GENOMIC DNA]</scope>
    <source>
        <strain evidence="10 11">NCTC11470</strain>
    </source>
</reference>
<keyword evidence="3" id="KW-1003">Cell membrane</keyword>
<sequence>MFTKISGLLSVIMCFILVGSSYPIAKEAMDSIPTWTFTCISFAVGFVFLLPFTLFREKTNWFKISLKDWMIVSVLALLGAVLYTVFLLYGLPTTTAISASVITSATPAVVLLISVLLFKEKLKISSSISVILAIISVVVMTLPGSQGGSNNTLIGLLFLSLSTLSNAINIIVANKVSTSLKPLTMAAGVCLTGTIFSLPMALHEGQSFDISGITRGQAGILLYYGIFVWALAYMFFFKGIGHISAASAGMCVALTPVASMACSALFFGDTVKHTDLVATIIIIISVIFSEIDLFKILRKKTNANMTSEI</sequence>
<feature type="transmembrane region" description="Helical" evidence="8">
    <location>
        <begin position="278"/>
        <end position="297"/>
    </location>
</feature>
<evidence type="ECO:0000256" key="3">
    <source>
        <dbReference type="ARBA" id="ARBA00022475"/>
    </source>
</evidence>
<evidence type="ECO:0000313" key="10">
    <source>
        <dbReference type="EMBL" id="SUP75737.1"/>
    </source>
</evidence>
<keyword evidence="4 8" id="KW-0812">Transmembrane</keyword>
<dbReference type="PANTHER" id="PTHR32322:SF18">
    <property type="entry name" value="S-ADENOSYLMETHIONINE_S-ADENOSYLHOMOCYSTEINE TRANSPORTER"/>
    <property type="match status" value="1"/>
</dbReference>
<feature type="domain" description="EamA" evidence="9">
    <location>
        <begin position="6"/>
        <end position="141"/>
    </location>
</feature>
<feature type="transmembrane region" description="Helical" evidence="8">
    <location>
        <begin position="35"/>
        <end position="56"/>
    </location>
</feature>
<dbReference type="GeneID" id="57907022"/>
<evidence type="ECO:0000313" key="11">
    <source>
        <dbReference type="Proteomes" id="UP000254835"/>
    </source>
</evidence>
<feature type="transmembrane region" description="Helical" evidence="8">
    <location>
        <begin position="183"/>
        <end position="202"/>
    </location>
</feature>
<feature type="transmembrane region" description="Helical" evidence="8">
    <location>
        <begin position="243"/>
        <end position="266"/>
    </location>
</feature>
<keyword evidence="5 8" id="KW-1133">Transmembrane helix</keyword>
<feature type="transmembrane region" description="Helical" evidence="8">
    <location>
        <begin position="153"/>
        <end position="171"/>
    </location>
</feature>
<feature type="domain" description="EamA" evidence="9">
    <location>
        <begin position="154"/>
        <end position="288"/>
    </location>
</feature>
<dbReference type="InterPro" id="IPR000620">
    <property type="entry name" value="EamA_dom"/>
</dbReference>
<feature type="transmembrane region" description="Helical" evidence="8">
    <location>
        <begin position="130"/>
        <end position="147"/>
    </location>
</feature>
<gene>
    <name evidence="10" type="ORF">NCTC11470_00756</name>
</gene>
<dbReference type="InterPro" id="IPR037185">
    <property type="entry name" value="EmrE-like"/>
</dbReference>
<proteinExistence type="inferred from homology"/>
<comment type="similarity">
    <text evidence="2">Belongs to the drug/metabolite transporter (DMT) superfamily. 10 TMS drug/metabolite exporter (DME) (TC 2.A.7.3) family.</text>
</comment>
<comment type="subcellular location">
    <subcellularLocation>
        <location evidence="1">Cell membrane</location>
        <topology evidence="1">Multi-pass membrane protein</topology>
    </subcellularLocation>
</comment>
<dbReference type="Proteomes" id="UP000254835">
    <property type="component" value="Unassembled WGS sequence"/>
</dbReference>
<dbReference type="SUPFAM" id="SSF103481">
    <property type="entry name" value="Multidrug resistance efflux transporter EmrE"/>
    <property type="match status" value="2"/>
</dbReference>
<organism evidence="10 11">
    <name type="scientific">Yersinia frederiksenii</name>
    <dbReference type="NCBI Taxonomy" id="29484"/>
    <lineage>
        <taxon>Bacteria</taxon>
        <taxon>Pseudomonadati</taxon>
        <taxon>Pseudomonadota</taxon>
        <taxon>Gammaproteobacteria</taxon>
        <taxon>Enterobacterales</taxon>
        <taxon>Yersiniaceae</taxon>
        <taxon>Yersinia</taxon>
    </lineage>
</organism>
<dbReference type="OrthoDB" id="6638192at2"/>
<evidence type="ECO:0000256" key="7">
    <source>
        <dbReference type="ARBA" id="ARBA00040595"/>
    </source>
</evidence>
<evidence type="ECO:0000256" key="1">
    <source>
        <dbReference type="ARBA" id="ARBA00004651"/>
    </source>
</evidence>
<dbReference type="EMBL" id="UHJA01000001">
    <property type="protein sequence ID" value="SUP75737.1"/>
    <property type="molecule type" value="Genomic_DNA"/>
</dbReference>